<feature type="domain" description="Methyl-accepting transducer" evidence="3">
    <location>
        <begin position="214"/>
        <end position="427"/>
    </location>
</feature>
<dbReference type="InterPro" id="IPR044398">
    <property type="entry name" value="Globin-sensor_dom"/>
</dbReference>
<evidence type="ECO:0000259" key="3">
    <source>
        <dbReference type="PROSITE" id="PS50111"/>
    </source>
</evidence>
<dbReference type="GO" id="GO:0016020">
    <property type="term" value="C:membrane"/>
    <property type="evidence" value="ECO:0007669"/>
    <property type="project" value="InterPro"/>
</dbReference>
<reference evidence="4" key="1">
    <citation type="submission" date="2022-05" db="EMBL/GenBank/DDBJ databases">
        <title>Comparative Genomics of Spacecraft Associated Microbes.</title>
        <authorList>
            <person name="Tran M.T."/>
            <person name="Wright A."/>
            <person name="Seuylemezian A."/>
            <person name="Eisen J."/>
            <person name="Coil D."/>
        </authorList>
    </citation>
    <scope>NUCLEOTIDE SEQUENCE</scope>
    <source>
        <strain evidence="4">214.1.1</strain>
    </source>
</reference>
<dbReference type="SUPFAM" id="SSF46458">
    <property type="entry name" value="Globin-like"/>
    <property type="match status" value="1"/>
</dbReference>
<dbReference type="GO" id="GO:0007165">
    <property type="term" value="P:signal transduction"/>
    <property type="evidence" value="ECO:0007669"/>
    <property type="project" value="UniProtKB-KW"/>
</dbReference>
<sequence length="433" mass="48667">MNLFGSRKRNNKPKRWLNNHQVDVLIEIEDESMQDKLAMIQLTEEDLKAIKQVKPLIEQHSGRLVKTFYEKMLQTNELREMIEQHTEVAKLEKTLQLHLIELFHCRIDQAFLEKRVRVAQIHYRIGLQPAWYMGAFQNLQQALFSLISKEVEIETERYTIISAMNKLLSFEQQIVLEAYEKETVAKIHGRYDEGKKDLRNKILIVSEGLVALAEETQAATKVLTTNLAAINDKTGESNATFMTATSKSVEGENTLRAMFEKIRSIEKYTEDMNKAIGQLSSSTTEITNVITLVKGIADQTNLLALNSAIEAARAGEHGKGFAVVADEVRKLAEQTKNSIGQIQTLIENSNQLTGLVIDSLQQVEGAVSTGLNASENMQEMYQDIVRSIDQSGRTLGNVKEKMEELMMAVMEIEKASFEVATSAEDLNGAVAEA</sequence>
<dbReference type="InterPro" id="IPR012292">
    <property type="entry name" value="Globin/Proto"/>
</dbReference>
<dbReference type="Proteomes" id="UP001139179">
    <property type="component" value="Unassembled WGS sequence"/>
</dbReference>
<evidence type="ECO:0000256" key="1">
    <source>
        <dbReference type="ARBA" id="ARBA00023224"/>
    </source>
</evidence>
<evidence type="ECO:0000256" key="2">
    <source>
        <dbReference type="PROSITE-ProRule" id="PRU00284"/>
    </source>
</evidence>
<dbReference type="Gene3D" id="1.10.490.10">
    <property type="entry name" value="Globins"/>
    <property type="match status" value="1"/>
</dbReference>
<dbReference type="SMART" id="SM00283">
    <property type="entry name" value="MA"/>
    <property type="match status" value="1"/>
</dbReference>
<keyword evidence="5" id="KW-1185">Reference proteome</keyword>
<dbReference type="Gene3D" id="1.10.287.950">
    <property type="entry name" value="Methyl-accepting chemotaxis protein"/>
    <property type="match status" value="1"/>
</dbReference>
<dbReference type="PANTHER" id="PTHR32089">
    <property type="entry name" value="METHYL-ACCEPTING CHEMOTAXIS PROTEIN MCPB"/>
    <property type="match status" value="1"/>
</dbReference>
<dbReference type="InterPro" id="IPR039379">
    <property type="entry name" value="Protoglobin_sensor_dom"/>
</dbReference>
<dbReference type="SUPFAM" id="SSF58104">
    <property type="entry name" value="Methyl-accepting chemotaxis protein (MCP) signaling domain"/>
    <property type="match status" value="1"/>
</dbReference>
<keyword evidence="1 2" id="KW-0807">Transducer</keyword>
<dbReference type="EMBL" id="JAMBOL010000003">
    <property type="protein sequence ID" value="MCM3713764.1"/>
    <property type="molecule type" value="Genomic_DNA"/>
</dbReference>
<dbReference type="Pfam" id="PF11563">
    <property type="entry name" value="Protoglobin"/>
    <property type="match status" value="1"/>
</dbReference>
<dbReference type="GO" id="GO:0019825">
    <property type="term" value="F:oxygen binding"/>
    <property type="evidence" value="ECO:0007669"/>
    <property type="project" value="InterPro"/>
</dbReference>
<name>A0A9X2IMD2_9BACI</name>
<protein>
    <submittedName>
        <fullName evidence="4">Globin-coupled sensor protein</fullName>
    </submittedName>
</protein>
<proteinExistence type="predicted"/>
<dbReference type="InterPro" id="IPR009050">
    <property type="entry name" value="Globin-like_sf"/>
</dbReference>
<dbReference type="GO" id="GO:0020037">
    <property type="term" value="F:heme binding"/>
    <property type="evidence" value="ECO:0007669"/>
    <property type="project" value="InterPro"/>
</dbReference>
<evidence type="ECO:0000313" key="5">
    <source>
        <dbReference type="Proteomes" id="UP001139179"/>
    </source>
</evidence>
<gene>
    <name evidence="4" type="ORF">M3202_06680</name>
</gene>
<dbReference type="Pfam" id="PF00015">
    <property type="entry name" value="MCPsignal"/>
    <property type="match status" value="1"/>
</dbReference>
<dbReference type="PANTHER" id="PTHR32089:SF112">
    <property type="entry name" value="LYSOZYME-LIKE PROTEIN-RELATED"/>
    <property type="match status" value="1"/>
</dbReference>
<dbReference type="InterPro" id="IPR004089">
    <property type="entry name" value="MCPsignal_dom"/>
</dbReference>
<dbReference type="PROSITE" id="PS50111">
    <property type="entry name" value="CHEMOTAXIS_TRANSDUC_2"/>
    <property type="match status" value="1"/>
</dbReference>
<comment type="caution">
    <text evidence="4">The sequence shown here is derived from an EMBL/GenBank/DDBJ whole genome shotgun (WGS) entry which is preliminary data.</text>
</comment>
<dbReference type="CDD" id="cd01068">
    <property type="entry name" value="globin_sensor"/>
    <property type="match status" value="1"/>
</dbReference>
<organism evidence="4 5">
    <name type="scientific">Halalkalibacter oceani</name>
    <dbReference type="NCBI Taxonomy" id="1653776"/>
    <lineage>
        <taxon>Bacteria</taxon>
        <taxon>Bacillati</taxon>
        <taxon>Bacillota</taxon>
        <taxon>Bacilli</taxon>
        <taxon>Bacillales</taxon>
        <taxon>Bacillaceae</taxon>
        <taxon>Halalkalibacter</taxon>
    </lineage>
</organism>
<dbReference type="RefSeq" id="WP_251222557.1">
    <property type="nucleotide sequence ID" value="NZ_JAMBOL010000003.1"/>
</dbReference>
<accession>A0A9X2IMD2</accession>
<evidence type="ECO:0000313" key="4">
    <source>
        <dbReference type="EMBL" id="MCM3713764.1"/>
    </source>
</evidence>
<dbReference type="AlphaFoldDB" id="A0A9X2IMD2"/>